<protein>
    <submittedName>
        <fullName evidence="4">Sidestep protein-like protein</fullName>
    </submittedName>
</protein>
<dbReference type="PANTHER" id="PTHR23278">
    <property type="entry name" value="SIDESTEP PROTEIN"/>
    <property type="match status" value="1"/>
</dbReference>
<keyword evidence="5" id="KW-1185">Reference proteome</keyword>
<evidence type="ECO:0000256" key="2">
    <source>
        <dbReference type="SAM" id="Phobius"/>
    </source>
</evidence>
<name>A0A443R285_9ACAR</name>
<dbReference type="Pfam" id="PF08205">
    <property type="entry name" value="C2-set_2"/>
    <property type="match status" value="1"/>
</dbReference>
<dbReference type="InterPro" id="IPR036179">
    <property type="entry name" value="Ig-like_dom_sf"/>
</dbReference>
<organism evidence="4 5">
    <name type="scientific">Dinothrombium tinctorium</name>
    <dbReference type="NCBI Taxonomy" id="1965070"/>
    <lineage>
        <taxon>Eukaryota</taxon>
        <taxon>Metazoa</taxon>
        <taxon>Ecdysozoa</taxon>
        <taxon>Arthropoda</taxon>
        <taxon>Chelicerata</taxon>
        <taxon>Arachnida</taxon>
        <taxon>Acari</taxon>
        <taxon>Acariformes</taxon>
        <taxon>Trombidiformes</taxon>
        <taxon>Prostigmata</taxon>
        <taxon>Anystina</taxon>
        <taxon>Parasitengona</taxon>
        <taxon>Trombidioidea</taxon>
        <taxon>Trombidiidae</taxon>
        <taxon>Dinothrombium</taxon>
    </lineage>
</organism>
<evidence type="ECO:0000313" key="4">
    <source>
        <dbReference type="EMBL" id="RWS09399.1"/>
    </source>
</evidence>
<dbReference type="PROSITE" id="PS50835">
    <property type="entry name" value="IG_LIKE"/>
    <property type="match status" value="1"/>
</dbReference>
<dbReference type="PANTHER" id="PTHR23278:SF19">
    <property type="entry name" value="OBSCURIN"/>
    <property type="match status" value="1"/>
</dbReference>
<dbReference type="InterPro" id="IPR007110">
    <property type="entry name" value="Ig-like_dom"/>
</dbReference>
<dbReference type="STRING" id="1965070.A0A443R285"/>
<reference evidence="4 5" key="1">
    <citation type="journal article" date="2018" name="Gigascience">
        <title>Genomes of trombidid mites reveal novel predicted allergens and laterally-transferred genes associated with secondary metabolism.</title>
        <authorList>
            <person name="Dong X."/>
            <person name="Chaisiri K."/>
            <person name="Xia D."/>
            <person name="Armstrong S.D."/>
            <person name="Fang Y."/>
            <person name="Donnelly M.J."/>
            <person name="Kadowaki T."/>
            <person name="McGarry J.W."/>
            <person name="Darby A.C."/>
            <person name="Makepeace B.L."/>
        </authorList>
    </citation>
    <scope>NUCLEOTIDE SEQUENCE [LARGE SCALE GENOMIC DNA]</scope>
    <source>
        <strain evidence="4">UoL-WK</strain>
    </source>
</reference>
<evidence type="ECO:0000259" key="3">
    <source>
        <dbReference type="PROSITE" id="PS50835"/>
    </source>
</evidence>
<evidence type="ECO:0000256" key="1">
    <source>
        <dbReference type="ARBA" id="ARBA00023157"/>
    </source>
</evidence>
<feature type="non-terminal residue" evidence="4">
    <location>
        <position position="427"/>
    </location>
</feature>
<keyword evidence="2" id="KW-0812">Transmembrane</keyword>
<feature type="transmembrane region" description="Helical" evidence="2">
    <location>
        <begin position="205"/>
        <end position="227"/>
    </location>
</feature>
<dbReference type="InterPro" id="IPR003961">
    <property type="entry name" value="FN3_dom"/>
</dbReference>
<dbReference type="InterPro" id="IPR036116">
    <property type="entry name" value="FN3_sf"/>
</dbReference>
<gene>
    <name evidence="4" type="ORF">B4U79_07181</name>
</gene>
<feature type="domain" description="Ig-like" evidence="3">
    <location>
        <begin position="1"/>
        <end position="88"/>
    </location>
</feature>
<dbReference type="SUPFAM" id="SSF48726">
    <property type="entry name" value="Immunoglobulin"/>
    <property type="match status" value="1"/>
</dbReference>
<dbReference type="OrthoDB" id="10006996at2759"/>
<comment type="caution">
    <text evidence="4">The sequence shown here is derived from an EMBL/GenBank/DDBJ whole genome shotgun (WGS) entry which is preliminary data.</text>
</comment>
<keyword evidence="2" id="KW-0472">Membrane</keyword>
<dbReference type="CDD" id="cd00063">
    <property type="entry name" value="FN3"/>
    <property type="match status" value="1"/>
</dbReference>
<dbReference type="SUPFAM" id="SSF49265">
    <property type="entry name" value="Fibronectin type III"/>
    <property type="match status" value="1"/>
</dbReference>
<sequence>MEQSNGAFSANKRAELRCESIGSRPPAKISWWKGSERLTSSKQSVSQDGNVTHSSLSLSVSVEDNGKQIYCKAENVEMKQSSIEDRITLNVFCAPEAVHNCTVRNQSINSLHLVCEAGDNGGLRQIFFLEVYNLKLQRLHLNITSVDAPEFLIRGLPANTKFTLNVYSANAKGRSASFSLTTTTLRAEQKQVKLHPNEELIDRPVIGILIGVIATIILVFFVVVLCLKLKSNTTHQSKESSNAKNSSPRLHSQCEDISVNRIDLNTGVMQDNNGYLKSSFNPAYDRHNQDKLSVDLSMKGITVPDVTYSELSLLPCHTMTSFNNRRVLASQEPCLYASIDFKVGKCAVKEVGAFEELKHRDSPVADGCSETEVSIETPLIESLRPGGRSHDIITVIAEHSENSDTSLNTRYNNAHWRIGKLFQHSYS</sequence>
<dbReference type="InterPro" id="IPR013162">
    <property type="entry name" value="CD80_C2-set"/>
</dbReference>
<dbReference type="InterPro" id="IPR013783">
    <property type="entry name" value="Ig-like_fold"/>
</dbReference>
<dbReference type="AlphaFoldDB" id="A0A443R285"/>
<dbReference type="Proteomes" id="UP000285301">
    <property type="component" value="Unassembled WGS sequence"/>
</dbReference>
<dbReference type="EMBL" id="NCKU01002524">
    <property type="protein sequence ID" value="RWS09399.1"/>
    <property type="molecule type" value="Genomic_DNA"/>
</dbReference>
<evidence type="ECO:0000313" key="5">
    <source>
        <dbReference type="Proteomes" id="UP000285301"/>
    </source>
</evidence>
<keyword evidence="2" id="KW-1133">Transmembrane helix</keyword>
<proteinExistence type="predicted"/>
<dbReference type="Gene3D" id="2.60.40.10">
    <property type="entry name" value="Immunoglobulins"/>
    <property type="match status" value="1"/>
</dbReference>
<accession>A0A443R285</accession>
<keyword evidence="1" id="KW-1015">Disulfide bond</keyword>